<gene>
    <name evidence="1" type="ORF">LNQ49_02155</name>
</gene>
<dbReference type="Proteomes" id="UP001430919">
    <property type="component" value="Unassembled WGS sequence"/>
</dbReference>
<evidence type="ECO:0000313" key="2">
    <source>
        <dbReference type="Proteomes" id="UP001430919"/>
    </source>
</evidence>
<protein>
    <submittedName>
        <fullName evidence="1">Uncharacterized protein</fullName>
    </submittedName>
</protein>
<comment type="caution">
    <text evidence="1">The sequence shown here is derived from an EMBL/GenBank/DDBJ whole genome shotgun (WGS) entry which is preliminary data.</text>
</comment>
<evidence type="ECO:0000313" key="1">
    <source>
        <dbReference type="EMBL" id="MCC9070407.1"/>
    </source>
</evidence>
<dbReference type="EMBL" id="JAJJMO010000001">
    <property type="protein sequence ID" value="MCC9070407.1"/>
    <property type="molecule type" value="Genomic_DNA"/>
</dbReference>
<name>A0ABS8MNR5_9FLAO</name>
<accession>A0ABS8MNR5</accession>
<organism evidence="1 2">
    <name type="scientific">Flavobacterium pisciphilum</name>
    <dbReference type="NCBI Taxonomy" id="2893755"/>
    <lineage>
        <taxon>Bacteria</taxon>
        <taxon>Pseudomonadati</taxon>
        <taxon>Bacteroidota</taxon>
        <taxon>Flavobacteriia</taxon>
        <taxon>Flavobacteriales</taxon>
        <taxon>Flavobacteriaceae</taxon>
        <taxon>Flavobacterium</taxon>
    </lineage>
</organism>
<proteinExistence type="predicted"/>
<sequence>MAYILLLFSLFSCKENIHTPNNNIANDTVEVNPEEVITMNELTTNEDTLIYRIREKGDRDSYDELFYNMMETVEPVSTDSVMFYAKIMAEKFQYEKAYFDYLQALCRKSNISYDYGNYSTLSLVKMDSASRKLAEEWLAKMVKNNLIKKEEYDLIKK</sequence>
<keyword evidence="2" id="KW-1185">Reference proteome</keyword>
<reference evidence="1" key="1">
    <citation type="submission" date="2021-11" db="EMBL/GenBank/DDBJ databases">
        <title>Description of novel Flavobacterium species.</title>
        <authorList>
            <person name="Saticioglu I.B."/>
            <person name="Ay H."/>
            <person name="Altun S."/>
            <person name="Duman M."/>
        </authorList>
    </citation>
    <scope>NUCLEOTIDE SEQUENCE</scope>
    <source>
        <strain evidence="1">F-65</strain>
    </source>
</reference>
<dbReference type="RefSeq" id="WP_229987142.1">
    <property type="nucleotide sequence ID" value="NZ_JAJJMO010000001.1"/>
</dbReference>